<sequence>MADEHRLSSRKTAAIMRRELAGGDPDFAFRVMTSALADFRHTHPANRPDFLVPPESTGSKRWDTLLAAVVGRECDRLGIPRPPWTKPEPLAEEWVVTTLAAPSEQWIARIRAGTPEEFSRLGLWVHARDLETL</sequence>
<proteinExistence type="predicted"/>
<name>A0ABV5XWQ6_ARTRM</name>
<evidence type="ECO:0000313" key="2">
    <source>
        <dbReference type="Proteomes" id="UP001589702"/>
    </source>
</evidence>
<evidence type="ECO:0000313" key="1">
    <source>
        <dbReference type="EMBL" id="MFB9819173.1"/>
    </source>
</evidence>
<dbReference type="RefSeq" id="WP_234748068.1">
    <property type="nucleotide sequence ID" value="NZ_BAAAWN010000001.1"/>
</dbReference>
<dbReference type="Proteomes" id="UP001589702">
    <property type="component" value="Unassembled WGS sequence"/>
</dbReference>
<organism evidence="1 2">
    <name type="scientific">Arthrobacter ramosus</name>
    <dbReference type="NCBI Taxonomy" id="1672"/>
    <lineage>
        <taxon>Bacteria</taxon>
        <taxon>Bacillati</taxon>
        <taxon>Actinomycetota</taxon>
        <taxon>Actinomycetes</taxon>
        <taxon>Micrococcales</taxon>
        <taxon>Micrococcaceae</taxon>
        <taxon>Arthrobacter</taxon>
    </lineage>
</organism>
<accession>A0ABV5XWQ6</accession>
<reference evidence="1 2" key="1">
    <citation type="submission" date="2024-09" db="EMBL/GenBank/DDBJ databases">
        <authorList>
            <person name="Sun Q."/>
            <person name="Mori K."/>
        </authorList>
    </citation>
    <scope>NUCLEOTIDE SEQUENCE [LARGE SCALE GENOMIC DNA]</scope>
    <source>
        <strain evidence="1 2">JCM 1334</strain>
    </source>
</reference>
<keyword evidence="2" id="KW-1185">Reference proteome</keyword>
<protein>
    <submittedName>
        <fullName evidence="1">Uncharacterized protein</fullName>
    </submittedName>
</protein>
<gene>
    <name evidence="1" type="ORF">ACFFP1_06630</name>
</gene>
<comment type="caution">
    <text evidence="1">The sequence shown here is derived from an EMBL/GenBank/DDBJ whole genome shotgun (WGS) entry which is preliminary data.</text>
</comment>
<dbReference type="EMBL" id="JBHMBC010000007">
    <property type="protein sequence ID" value="MFB9819173.1"/>
    <property type="molecule type" value="Genomic_DNA"/>
</dbReference>